<reference evidence="12" key="1">
    <citation type="journal article" date="2020" name="mSystems">
        <title>Genome- and Community-Level Interaction Insights into Carbon Utilization and Element Cycling Functions of Hydrothermarchaeota in Hydrothermal Sediment.</title>
        <authorList>
            <person name="Zhou Z."/>
            <person name="Liu Y."/>
            <person name="Xu W."/>
            <person name="Pan J."/>
            <person name="Luo Z.H."/>
            <person name="Li M."/>
        </authorList>
    </citation>
    <scope>NUCLEOTIDE SEQUENCE [LARGE SCALE GENOMIC DNA]</scope>
    <source>
        <strain evidence="12">SpSt-503</strain>
    </source>
</reference>
<feature type="binding site" evidence="10">
    <location>
        <position position="263"/>
    </location>
    <ligand>
        <name>Mg(2+)</name>
        <dbReference type="ChEBI" id="CHEBI:18420"/>
    </ligand>
</feature>
<dbReference type="InterPro" id="IPR027368">
    <property type="entry name" value="MnmE_dom2"/>
</dbReference>
<dbReference type="InterPro" id="IPR027266">
    <property type="entry name" value="TrmE/GcvT-like"/>
</dbReference>
<evidence type="ECO:0000256" key="7">
    <source>
        <dbReference type="ARBA" id="ARBA00022842"/>
    </source>
</evidence>
<dbReference type="EC" id="3.6.-.-" evidence="10"/>
<evidence type="ECO:0000259" key="11">
    <source>
        <dbReference type="PROSITE" id="PS51709"/>
    </source>
</evidence>
<dbReference type="NCBIfam" id="TIGR00231">
    <property type="entry name" value="small_GTP"/>
    <property type="match status" value="1"/>
</dbReference>
<keyword evidence="9 10" id="KW-0342">GTP-binding</keyword>
<feature type="binding site" evidence="10">
    <location>
        <position position="283"/>
    </location>
    <ligand>
        <name>K(+)</name>
        <dbReference type="ChEBI" id="CHEBI:29103"/>
    </ligand>
</feature>
<dbReference type="GO" id="GO:0003924">
    <property type="term" value="F:GTPase activity"/>
    <property type="evidence" value="ECO:0007669"/>
    <property type="project" value="UniProtKB-UniRule"/>
</dbReference>
<feature type="binding site" evidence="10">
    <location>
        <begin position="278"/>
        <end position="284"/>
    </location>
    <ligand>
        <name>GTP</name>
        <dbReference type="ChEBI" id="CHEBI:37565"/>
    </ligand>
</feature>
<evidence type="ECO:0000256" key="2">
    <source>
        <dbReference type="ARBA" id="ARBA00022490"/>
    </source>
</evidence>
<dbReference type="Pfam" id="PF10396">
    <property type="entry name" value="TrmE_N"/>
    <property type="match status" value="1"/>
</dbReference>
<evidence type="ECO:0000256" key="10">
    <source>
        <dbReference type="HAMAP-Rule" id="MF_00379"/>
    </source>
</evidence>
<dbReference type="GO" id="GO:0030488">
    <property type="term" value="P:tRNA methylation"/>
    <property type="evidence" value="ECO:0007669"/>
    <property type="project" value="TreeGrafter"/>
</dbReference>
<dbReference type="AlphaFoldDB" id="A0A7C3IHR5"/>
<comment type="cofactor">
    <cofactor evidence="10">
        <name>K(+)</name>
        <dbReference type="ChEBI" id="CHEBI:29103"/>
    </cofactor>
    <text evidence="10">Binds 1 potassium ion per subunit.</text>
</comment>
<dbReference type="CDD" id="cd14858">
    <property type="entry name" value="TrmE_N"/>
    <property type="match status" value="1"/>
</dbReference>
<feature type="binding site" evidence="10">
    <location>
        <position position="278"/>
    </location>
    <ligand>
        <name>K(+)</name>
        <dbReference type="ChEBI" id="CHEBI:29103"/>
    </ligand>
</feature>
<dbReference type="SUPFAM" id="SSF103025">
    <property type="entry name" value="Folate-binding domain"/>
    <property type="match status" value="1"/>
</dbReference>
<feature type="binding site" evidence="10">
    <location>
        <begin position="303"/>
        <end position="306"/>
    </location>
    <ligand>
        <name>GTP</name>
        <dbReference type="ChEBI" id="CHEBI:37565"/>
    </ligand>
</feature>
<accession>A0A7C3IHR5</accession>
<keyword evidence="5 10" id="KW-0547">Nucleotide-binding</keyword>
<dbReference type="CDD" id="cd04164">
    <property type="entry name" value="trmE"/>
    <property type="match status" value="1"/>
</dbReference>
<dbReference type="EMBL" id="DSVL01000021">
    <property type="protein sequence ID" value="HFH28027.1"/>
    <property type="molecule type" value="Genomic_DNA"/>
</dbReference>
<dbReference type="HAMAP" id="MF_00379">
    <property type="entry name" value="GTPase_MnmE"/>
    <property type="match status" value="1"/>
</dbReference>
<keyword evidence="7 10" id="KW-0460">Magnesium</keyword>
<dbReference type="Gene3D" id="3.40.50.300">
    <property type="entry name" value="P-loop containing nucleotide triphosphate hydrolases"/>
    <property type="match status" value="1"/>
</dbReference>
<dbReference type="InterPro" id="IPR031168">
    <property type="entry name" value="G_TrmE"/>
</dbReference>
<keyword evidence="6 10" id="KW-0378">Hydrolase</keyword>
<dbReference type="GO" id="GO:0002098">
    <property type="term" value="P:tRNA wobble uridine modification"/>
    <property type="evidence" value="ECO:0007669"/>
    <property type="project" value="TreeGrafter"/>
</dbReference>
<comment type="function">
    <text evidence="10">Exhibits a very high intrinsic GTPase hydrolysis rate. Involved in the addition of a carboxymethylaminomethyl (cmnm) group at the wobble position (U34) of certain tRNAs, forming tRNA-cmnm(5)s(2)U34.</text>
</comment>
<keyword evidence="4 10" id="KW-0479">Metal-binding</keyword>
<dbReference type="InterPro" id="IPR006073">
    <property type="entry name" value="GTP-bd"/>
</dbReference>
<evidence type="ECO:0000256" key="1">
    <source>
        <dbReference type="ARBA" id="ARBA00011043"/>
    </source>
</evidence>
<dbReference type="Pfam" id="PF12631">
    <property type="entry name" value="MnmE_helical"/>
    <property type="match status" value="1"/>
</dbReference>
<feature type="domain" description="TrmE-type G" evidence="11">
    <location>
        <begin position="249"/>
        <end position="413"/>
    </location>
</feature>
<dbReference type="InterPro" id="IPR004520">
    <property type="entry name" value="GTPase_MnmE"/>
</dbReference>
<keyword evidence="2 10" id="KW-0963">Cytoplasm</keyword>
<evidence type="ECO:0000256" key="8">
    <source>
        <dbReference type="ARBA" id="ARBA00022958"/>
    </source>
</evidence>
<dbReference type="InterPro" id="IPR018948">
    <property type="entry name" value="GTP-bd_TrmE_N"/>
</dbReference>
<dbReference type="Gene3D" id="3.30.1360.120">
    <property type="entry name" value="Probable tRNA modification gtpase trme, domain 1"/>
    <property type="match status" value="1"/>
</dbReference>
<keyword evidence="8 10" id="KW-0630">Potassium</keyword>
<dbReference type="GO" id="GO:0005829">
    <property type="term" value="C:cytosol"/>
    <property type="evidence" value="ECO:0007669"/>
    <property type="project" value="TreeGrafter"/>
</dbReference>
<feature type="binding site" evidence="10">
    <location>
        <position position="284"/>
    </location>
    <ligand>
        <name>Mg(2+)</name>
        <dbReference type="ChEBI" id="CHEBI:18420"/>
    </ligand>
</feature>
<dbReference type="InterPro" id="IPR025867">
    <property type="entry name" value="MnmE_helical"/>
</dbReference>
<evidence type="ECO:0000313" key="12">
    <source>
        <dbReference type="EMBL" id="HFH28027.1"/>
    </source>
</evidence>
<feature type="binding site" evidence="10">
    <location>
        <position position="259"/>
    </location>
    <ligand>
        <name>K(+)</name>
        <dbReference type="ChEBI" id="CHEBI:29103"/>
    </ligand>
</feature>
<dbReference type="FunFam" id="3.40.50.300:FF:001376">
    <property type="entry name" value="tRNA modification GTPase MnmE"/>
    <property type="match status" value="1"/>
</dbReference>
<evidence type="ECO:0000256" key="9">
    <source>
        <dbReference type="ARBA" id="ARBA00023134"/>
    </source>
</evidence>
<comment type="caution">
    <text evidence="10">Lacks conserved residue(s) required for the propagation of feature annotation.</text>
</comment>
<dbReference type="PANTHER" id="PTHR42714:SF2">
    <property type="entry name" value="TRNA MODIFICATION GTPASE GTPBP3, MITOCHONDRIAL"/>
    <property type="match status" value="1"/>
</dbReference>
<dbReference type="InterPro" id="IPR027417">
    <property type="entry name" value="P-loop_NTPase"/>
</dbReference>
<dbReference type="GO" id="GO:0005525">
    <property type="term" value="F:GTP binding"/>
    <property type="evidence" value="ECO:0007669"/>
    <property type="project" value="UniProtKB-UniRule"/>
</dbReference>
<dbReference type="InterPro" id="IPR005225">
    <property type="entry name" value="Small_GTP-bd"/>
</dbReference>
<evidence type="ECO:0000256" key="6">
    <source>
        <dbReference type="ARBA" id="ARBA00022801"/>
    </source>
</evidence>
<dbReference type="GO" id="GO:0046872">
    <property type="term" value="F:metal ion binding"/>
    <property type="evidence" value="ECO:0007669"/>
    <property type="project" value="UniProtKB-KW"/>
</dbReference>
<comment type="similarity">
    <text evidence="1 10">Belongs to the TRAFAC class TrmE-Era-EngA-EngB-Septin-like GTPase superfamily. TrmE GTPase family.</text>
</comment>
<comment type="caution">
    <text evidence="12">The sequence shown here is derived from an EMBL/GenBank/DDBJ whole genome shotgun (WGS) entry which is preliminary data.</text>
</comment>
<comment type="subcellular location">
    <subcellularLocation>
        <location evidence="10">Cytoplasm</location>
    </subcellularLocation>
</comment>
<organism evidence="12">
    <name type="scientific">Gracilinema caldarium</name>
    <dbReference type="NCBI Taxonomy" id="215591"/>
    <lineage>
        <taxon>Bacteria</taxon>
        <taxon>Pseudomonadati</taxon>
        <taxon>Spirochaetota</taxon>
        <taxon>Spirochaetia</taxon>
        <taxon>Spirochaetales</taxon>
        <taxon>Breznakiellaceae</taxon>
        <taxon>Gracilinema</taxon>
    </lineage>
</organism>
<gene>
    <name evidence="10" type="primary">mnmE</name>
    <name evidence="10" type="synonym">trmE</name>
    <name evidence="12" type="ORF">ENS59_00725</name>
</gene>
<keyword evidence="3 10" id="KW-0819">tRNA processing</keyword>
<dbReference type="Gene3D" id="1.20.120.430">
    <property type="entry name" value="tRNA modification GTPase MnmE domain 2"/>
    <property type="match status" value="1"/>
</dbReference>
<evidence type="ECO:0000256" key="5">
    <source>
        <dbReference type="ARBA" id="ARBA00022741"/>
    </source>
</evidence>
<feature type="binding site" evidence="10">
    <location>
        <position position="280"/>
    </location>
    <ligand>
        <name>K(+)</name>
        <dbReference type="ChEBI" id="CHEBI:29103"/>
    </ligand>
</feature>
<evidence type="ECO:0000256" key="3">
    <source>
        <dbReference type="ARBA" id="ARBA00022694"/>
    </source>
</evidence>
<dbReference type="PANTHER" id="PTHR42714">
    <property type="entry name" value="TRNA MODIFICATION GTPASE GTPBP3"/>
    <property type="match status" value="1"/>
</dbReference>
<evidence type="ECO:0000256" key="4">
    <source>
        <dbReference type="ARBA" id="ARBA00022723"/>
    </source>
</evidence>
<feature type="binding site" evidence="10">
    <location>
        <begin position="372"/>
        <end position="375"/>
    </location>
    <ligand>
        <name>GTP</name>
        <dbReference type="ChEBI" id="CHEBI:37565"/>
    </ligand>
</feature>
<dbReference type="SUPFAM" id="SSF52540">
    <property type="entry name" value="P-loop containing nucleoside triphosphate hydrolases"/>
    <property type="match status" value="1"/>
</dbReference>
<feature type="binding site" evidence="10">
    <location>
        <begin position="259"/>
        <end position="264"/>
    </location>
    <ligand>
        <name>GTP</name>
        <dbReference type="ChEBI" id="CHEBI:37565"/>
    </ligand>
</feature>
<proteinExistence type="inferred from homology"/>
<sequence>MNRPSYGSNDPIAAHATPLAESALAVIRSSGPGCIDLVAKLFSRPKALREAPGNTIVHGWIQNSQGEKVDEVLLSVFRSPRSYTGEDGVDISCHGGIATARSVLQCLLQGGFRQALPGEFTFRAFMNGKLDLTRSESVVELIEAKTDESRRHALDRLSGALEAEIRAIKEELVHALAATELFLDYSEDDGVSGIAEDGLAVDCESGGAIPMAAAEAAGLMPDPSRVEQALKDLEALAATYRIEKLYRDGALVAIAGRPNAGKSSLFNRLIKEERSIVTDIPGTTRDYIEAWISLEGIPVRLVDTAGLRHAEDPIEQIGVERSKTIVQAADLILFIVDGKAGFQEADRQLLREYQAGELWKDQKVPPILVLWNKADVAPLTETEQAGSLPVLAVSAKTGLGIPELAQAMKTALGGTDTGPSQGKAAVGIASERQKALVDRAVEALREALGLADSHAPLDLIAPELREAVEALGEITGEVSTAEILETMFSRFCVGK</sequence>
<protein>
    <recommendedName>
        <fullName evidence="10">tRNA modification GTPase MnmE</fullName>
        <ecNumber evidence="10">3.6.-.-</ecNumber>
    </recommendedName>
</protein>
<comment type="subunit">
    <text evidence="10">Homodimer. Heterotetramer of two MnmE and two MnmG subunits.</text>
</comment>
<dbReference type="PROSITE" id="PS51709">
    <property type="entry name" value="G_TRME"/>
    <property type="match status" value="1"/>
</dbReference>
<name>A0A7C3IHR5_9SPIR</name>
<dbReference type="Pfam" id="PF01926">
    <property type="entry name" value="MMR_HSR1"/>
    <property type="match status" value="1"/>
</dbReference>